<dbReference type="OrthoDB" id="2329734at2759"/>
<dbReference type="GO" id="GO:1904669">
    <property type="term" value="P:ATP export"/>
    <property type="evidence" value="ECO:0007669"/>
    <property type="project" value="EnsemblFungi"/>
</dbReference>
<reference key="2">
    <citation type="submission" date="2011-08" db="EMBL/GenBank/DDBJ databases">
        <title>Genome sequence of Naumovozyma castellii.</title>
        <authorList>
            <person name="Gordon J.L."/>
            <person name="Armisen D."/>
            <person name="Proux-Wera E."/>
            <person name="OhEigeartaigh S.S."/>
            <person name="Byrne K.P."/>
            <person name="Wolfe K.H."/>
        </authorList>
    </citation>
    <scope>NUCLEOTIDE SEQUENCE</scope>
    <source>
        <strain>Type strain:CBS 4309</strain>
    </source>
</reference>
<dbReference type="GO" id="GO:0043162">
    <property type="term" value="P:ubiquitin-dependent protein catabolic process via the multivesicular body sorting pathway"/>
    <property type="evidence" value="ECO:0007669"/>
    <property type="project" value="EnsemblFungi"/>
</dbReference>
<reference evidence="3 4" key="1">
    <citation type="journal article" date="2011" name="Proc. Natl. Acad. Sci. U.S.A.">
        <title>Evolutionary erosion of yeast sex chromosomes by mating-type switching accidents.</title>
        <authorList>
            <person name="Gordon J.L."/>
            <person name="Armisen D."/>
            <person name="Proux-Wera E."/>
            <person name="Oheigeartaigh S.S."/>
            <person name="Byrne K.P."/>
            <person name="Wolfe K.H."/>
        </authorList>
    </citation>
    <scope>NUCLEOTIDE SEQUENCE [LARGE SCALE GENOMIC DNA]</scope>
    <source>
        <strain evidence="4">ATCC 76901 / BCRC 22586 / CBS 4309 / NBRC 1992 / NRRL Y-12630</strain>
    </source>
</reference>
<dbReference type="InterPro" id="IPR005024">
    <property type="entry name" value="Snf7_fam"/>
</dbReference>
<dbReference type="GO" id="GO:0042802">
    <property type="term" value="F:identical protein binding"/>
    <property type="evidence" value="ECO:0007669"/>
    <property type="project" value="EnsemblFungi"/>
</dbReference>
<dbReference type="GO" id="GO:0070676">
    <property type="term" value="P:intralumenal vesicle formation"/>
    <property type="evidence" value="ECO:0007669"/>
    <property type="project" value="EnsemblFungi"/>
</dbReference>
<dbReference type="GeneID" id="96900516"/>
<organism evidence="3 4">
    <name type="scientific">Naumovozyma castellii</name>
    <name type="common">Yeast</name>
    <name type="synonym">Saccharomyces castellii</name>
    <dbReference type="NCBI Taxonomy" id="27288"/>
    <lineage>
        <taxon>Eukaryota</taxon>
        <taxon>Fungi</taxon>
        <taxon>Dikarya</taxon>
        <taxon>Ascomycota</taxon>
        <taxon>Saccharomycotina</taxon>
        <taxon>Saccharomycetes</taxon>
        <taxon>Saccharomycetales</taxon>
        <taxon>Saccharomycetaceae</taxon>
        <taxon>Naumovozyma</taxon>
    </lineage>
</organism>
<dbReference type="Gene3D" id="6.10.140.1230">
    <property type="match status" value="1"/>
</dbReference>
<feature type="compositionally biased region" description="Acidic residues" evidence="2">
    <location>
        <begin position="193"/>
        <end position="208"/>
    </location>
</feature>
<keyword evidence="1" id="KW-0175">Coiled coil</keyword>
<evidence type="ECO:0000313" key="4">
    <source>
        <dbReference type="Proteomes" id="UP000001640"/>
    </source>
</evidence>
<dbReference type="GO" id="GO:0045324">
    <property type="term" value="P:late endosome to vacuole transport"/>
    <property type="evidence" value="ECO:0007669"/>
    <property type="project" value="EnsemblFungi"/>
</dbReference>
<dbReference type="RefSeq" id="XP_003673418.1">
    <property type="nucleotide sequence ID" value="XM_003673370.1"/>
</dbReference>
<dbReference type="Proteomes" id="UP000001640">
    <property type="component" value="Chromosome 1"/>
</dbReference>
<evidence type="ECO:0008006" key="5">
    <source>
        <dbReference type="Google" id="ProtNLM"/>
    </source>
</evidence>
<dbReference type="EMBL" id="HE576752">
    <property type="protein sequence ID" value="CCC67031.1"/>
    <property type="molecule type" value="Genomic_DNA"/>
</dbReference>
<dbReference type="KEGG" id="ncs:NCAS_0A04730"/>
<dbReference type="FunCoup" id="G0V6D9">
    <property type="interactions" value="644"/>
</dbReference>
<feature type="coiled-coil region" evidence="1">
    <location>
        <begin position="14"/>
        <end position="51"/>
    </location>
</feature>
<evidence type="ECO:0000256" key="1">
    <source>
        <dbReference type="SAM" id="Coils"/>
    </source>
</evidence>
<dbReference type="HOGENOM" id="CLU_069208_0_2_1"/>
<feature type="region of interest" description="Disordered" evidence="2">
    <location>
        <begin position="182"/>
        <end position="209"/>
    </location>
</feature>
<dbReference type="STRING" id="1064592.G0V6D9"/>
<proteinExistence type="predicted"/>
<gene>
    <name evidence="3" type="primary">NCAS0A04730</name>
    <name evidence="3" type="ordered locus">NCAS_0A04730</name>
</gene>
<sequence length="224" mass="26311">MDYIKKTIWGPDPKEQQRRIKAVLRKNNRALEKSLRDLTNLQNKTQQLIKRAAKKNDIKTVRIYARELYQINKQYTRMYSSKVQLTSVSRQIDEALRLKTMSDKMAESTGLMREVNSLVRLPELQGTMIELEKELMKSGIISEMVDETMDSVMESEELDEEVDAEVNKIVEQYTNEKFEKINNVPTTELPAHEEEEKEIPEDQVDEEADKMLREMKERLNALQN</sequence>
<evidence type="ECO:0000256" key="2">
    <source>
        <dbReference type="SAM" id="MobiDB-lite"/>
    </source>
</evidence>
<dbReference type="PANTHER" id="PTHR10476">
    <property type="entry name" value="CHARGED MULTIVESICULAR BODY PROTEIN"/>
    <property type="match status" value="1"/>
</dbReference>
<name>G0V6D9_NAUCA</name>
<dbReference type="AlphaFoldDB" id="G0V6D9"/>
<dbReference type="GO" id="GO:0000815">
    <property type="term" value="C:ESCRT III complex"/>
    <property type="evidence" value="ECO:0007669"/>
    <property type="project" value="EnsemblFungi"/>
</dbReference>
<accession>G0V6D9</accession>
<dbReference type="eggNOG" id="KOG3229">
    <property type="taxonomic scope" value="Eukaryota"/>
</dbReference>
<evidence type="ECO:0000313" key="3">
    <source>
        <dbReference type="EMBL" id="CCC67031.1"/>
    </source>
</evidence>
<keyword evidence="4" id="KW-1185">Reference proteome</keyword>
<dbReference type="InParanoid" id="G0V6D9"/>
<dbReference type="Pfam" id="PF03357">
    <property type="entry name" value="Snf7"/>
    <property type="match status" value="1"/>
</dbReference>
<dbReference type="OMA" id="KILWEVT"/>
<protein>
    <recommendedName>
        <fullName evidence="5">Vacuolar protein-sorting-associated protein 24</fullName>
    </recommendedName>
</protein>